<comment type="caution">
    <text evidence="1">The sequence shown here is derived from an EMBL/GenBank/DDBJ whole genome shotgun (WGS) entry which is preliminary data.</text>
</comment>
<reference evidence="1" key="1">
    <citation type="journal article" date="2015" name="Nature">
        <title>Complex archaea that bridge the gap between prokaryotes and eukaryotes.</title>
        <authorList>
            <person name="Spang A."/>
            <person name="Saw J.H."/>
            <person name="Jorgensen S.L."/>
            <person name="Zaremba-Niedzwiedzka K."/>
            <person name="Martijn J."/>
            <person name="Lind A.E."/>
            <person name="van Eijk R."/>
            <person name="Schleper C."/>
            <person name="Guy L."/>
            <person name="Ettema T.J."/>
        </authorList>
    </citation>
    <scope>NUCLEOTIDE SEQUENCE</scope>
</reference>
<accession>A0A0F9BZ27</accession>
<protein>
    <submittedName>
        <fullName evidence="1">Uncharacterized protein</fullName>
    </submittedName>
</protein>
<sequence>MKTIKRATSWGTLELSTKHLEFEKSKVDRLIDILTVYFVPRKIECKECGSTENMMDAKVTMDEDVILFHGTMVCEACGHKVEYDAVGDPLRMSAERQREDNLGGDSK</sequence>
<evidence type="ECO:0000313" key="1">
    <source>
        <dbReference type="EMBL" id="KKK95604.1"/>
    </source>
</evidence>
<name>A0A0F9BZ27_9ZZZZ</name>
<gene>
    <name evidence="1" type="ORF">LCGC14_2671130</name>
</gene>
<dbReference type="EMBL" id="LAZR01046838">
    <property type="protein sequence ID" value="KKK95604.1"/>
    <property type="molecule type" value="Genomic_DNA"/>
</dbReference>
<proteinExistence type="predicted"/>
<organism evidence="1">
    <name type="scientific">marine sediment metagenome</name>
    <dbReference type="NCBI Taxonomy" id="412755"/>
    <lineage>
        <taxon>unclassified sequences</taxon>
        <taxon>metagenomes</taxon>
        <taxon>ecological metagenomes</taxon>
    </lineage>
</organism>
<dbReference type="AlphaFoldDB" id="A0A0F9BZ27"/>